<protein>
    <submittedName>
        <fullName evidence="4">Uncharacterized protein LOC115878042</fullName>
    </submittedName>
</protein>
<dbReference type="PROSITE" id="PS51029">
    <property type="entry name" value="MADF"/>
    <property type="match status" value="1"/>
</dbReference>
<gene>
    <name evidence="4" type="primary">LOC115878042</name>
</gene>
<keyword evidence="3" id="KW-1185">Reference proteome</keyword>
<feature type="compositionally biased region" description="Polar residues" evidence="1">
    <location>
        <begin position="266"/>
        <end position="282"/>
    </location>
</feature>
<dbReference type="SMART" id="SM00595">
    <property type="entry name" value="MADF"/>
    <property type="match status" value="1"/>
</dbReference>
<feature type="compositionally biased region" description="Polar residues" evidence="1">
    <location>
        <begin position="123"/>
        <end position="147"/>
    </location>
</feature>
<dbReference type="PANTHER" id="PTHR12243">
    <property type="entry name" value="MADF DOMAIN TRANSCRIPTION FACTOR"/>
    <property type="match status" value="1"/>
</dbReference>
<evidence type="ECO:0000259" key="2">
    <source>
        <dbReference type="PROSITE" id="PS51029"/>
    </source>
</evidence>
<dbReference type="InParanoid" id="A0A6J2XG57"/>
<reference evidence="4" key="1">
    <citation type="submission" date="2025-08" db="UniProtKB">
        <authorList>
            <consortium name="RefSeq"/>
        </authorList>
    </citation>
    <scope>IDENTIFICATION</scope>
    <source>
        <tissue evidence="4">Gonads</tissue>
    </source>
</reference>
<dbReference type="InterPro" id="IPR006578">
    <property type="entry name" value="MADF-dom"/>
</dbReference>
<sequence length="302" mass="33941">MNDEKLIELIHGYSALYDMSNSKYMDSDFKNSIWSKVGAEMKMDGSVCKTRWANIRDNFRKSLNKQKTKSGQQATKVKPYKYSEQLNFLKKFFEERETKTNIEINVNIDDFTGDTESEEVSENRPNSQTQDVTISEVNDDVTTQSEGRSLLKSTPKDAIPRKIRKLSVLNSTAPSKTAAATAMEYIIERNKIMNCPPPTQHPVDAFLAGIASSLKKLSPQEWHYAKGELFATVQRYELNLLNRQQQYTGSAGSSEMCSIGEPSPAGSYQSPWSGQNSMTSSGHIEENAAPNLTLTEYFQSLP</sequence>
<dbReference type="AlphaFoldDB" id="A0A6J2XG57"/>
<dbReference type="RefSeq" id="XP_030750257.1">
    <property type="nucleotide sequence ID" value="XM_030894397.1"/>
</dbReference>
<dbReference type="PANTHER" id="PTHR12243:SF69">
    <property type="entry name" value="SI:CH73-59F11.3"/>
    <property type="match status" value="1"/>
</dbReference>
<evidence type="ECO:0000313" key="4">
    <source>
        <dbReference type="RefSeq" id="XP_030750257.1"/>
    </source>
</evidence>
<dbReference type="KEGG" id="soy:115878042"/>
<dbReference type="GO" id="GO:0005667">
    <property type="term" value="C:transcription regulator complex"/>
    <property type="evidence" value="ECO:0007669"/>
    <property type="project" value="TreeGrafter"/>
</dbReference>
<dbReference type="OrthoDB" id="10262320at2759"/>
<feature type="domain" description="MADF" evidence="2">
    <location>
        <begin position="5"/>
        <end position="94"/>
    </location>
</feature>
<dbReference type="GeneID" id="115878042"/>
<evidence type="ECO:0000313" key="3">
    <source>
        <dbReference type="Proteomes" id="UP000504635"/>
    </source>
</evidence>
<dbReference type="FunCoup" id="A0A6J2XG57">
    <property type="interactions" value="81"/>
</dbReference>
<organism evidence="3 4">
    <name type="scientific">Sitophilus oryzae</name>
    <name type="common">Rice weevil</name>
    <name type="synonym">Curculio oryzae</name>
    <dbReference type="NCBI Taxonomy" id="7048"/>
    <lineage>
        <taxon>Eukaryota</taxon>
        <taxon>Metazoa</taxon>
        <taxon>Ecdysozoa</taxon>
        <taxon>Arthropoda</taxon>
        <taxon>Hexapoda</taxon>
        <taxon>Insecta</taxon>
        <taxon>Pterygota</taxon>
        <taxon>Neoptera</taxon>
        <taxon>Endopterygota</taxon>
        <taxon>Coleoptera</taxon>
        <taxon>Polyphaga</taxon>
        <taxon>Cucujiformia</taxon>
        <taxon>Curculionidae</taxon>
        <taxon>Dryophthorinae</taxon>
        <taxon>Sitophilus</taxon>
    </lineage>
</organism>
<dbReference type="InterPro" id="IPR039353">
    <property type="entry name" value="TF_Adf1"/>
</dbReference>
<dbReference type="Proteomes" id="UP000504635">
    <property type="component" value="Unplaced"/>
</dbReference>
<accession>A0A6J2XG57</accession>
<evidence type="ECO:0000256" key="1">
    <source>
        <dbReference type="SAM" id="MobiDB-lite"/>
    </source>
</evidence>
<feature type="region of interest" description="Disordered" evidence="1">
    <location>
        <begin position="113"/>
        <end position="148"/>
    </location>
</feature>
<dbReference type="GO" id="GO:0006357">
    <property type="term" value="P:regulation of transcription by RNA polymerase II"/>
    <property type="evidence" value="ECO:0007669"/>
    <property type="project" value="TreeGrafter"/>
</dbReference>
<dbReference type="Pfam" id="PF10545">
    <property type="entry name" value="MADF_DNA_bdg"/>
    <property type="match status" value="1"/>
</dbReference>
<name>A0A6J2XG57_SITOR</name>
<feature type="region of interest" description="Disordered" evidence="1">
    <location>
        <begin position="251"/>
        <end position="289"/>
    </location>
</feature>
<dbReference type="GO" id="GO:0005634">
    <property type="term" value="C:nucleus"/>
    <property type="evidence" value="ECO:0007669"/>
    <property type="project" value="TreeGrafter"/>
</dbReference>
<proteinExistence type="predicted"/>